<dbReference type="GO" id="GO:0052381">
    <property type="term" value="F:tRNA dimethylallyltransferase activity"/>
    <property type="evidence" value="ECO:0007669"/>
    <property type="project" value="TreeGrafter"/>
</dbReference>
<evidence type="ECO:0000256" key="3">
    <source>
        <dbReference type="ARBA" id="ARBA00022840"/>
    </source>
</evidence>
<organism evidence="4 5">
    <name type="scientific">Paramecium primaurelia</name>
    <dbReference type="NCBI Taxonomy" id="5886"/>
    <lineage>
        <taxon>Eukaryota</taxon>
        <taxon>Sar</taxon>
        <taxon>Alveolata</taxon>
        <taxon>Ciliophora</taxon>
        <taxon>Intramacronucleata</taxon>
        <taxon>Oligohymenophorea</taxon>
        <taxon>Peniculida</taxon>
        <taxon>Parameciidae</taxon>
        <taxon>Paramecium</taxon>
    </lineage>
</organism>
<dbReference type="PANTHER" id="PTHR11088">
    <property type="entry name" value="TRNA DIMETHYLALLYLTRANSFERASE"/>
    <property type="match status" value="1"/>
</dbReference>
<sequence length="372" mass="44386">MKKLLIVSGLAGSKKQEVVQILNKQMKTKIIPADSLQVYKNWPISTNWPKENLQNYELIGKYDGLTNFITIFQFKKEVLNILQNMENPIIEGGCCFFINQILKSRQEQFSEEQIKIADQKAKEILLNCSDPQNLLKQLCQKYNESPPITDKYRLIRAIRFALLTKGREFQSPFKQDEHKLCDILDVRGFFLSESQGNICQIMYERCNEMLKQGVLKEFYAFYKIKQIDNLNQLRLNTPIGYDLFVELINDYMEININTHYSQSKKERLKRERVKKFIEIFYIKWRQYTSYQRRYVRSNFNEFIWIDNNLNNISELISQYYSCERQEFNNQLNSIDSIALKIDKHPESMGRQMKIEASLQMQEFVYETMQNMI</sequence>
<dbReference type="Proteomes" id="UP000688137">
    <property type="component" value="Unassembled WGS sequence"/>
</dbReference>
<reference evidence="4" key="1">
    <citation type="submission" date="2021-01" db="EMBL/GenBank/DDBJ databases">
        <authorList>
            <consortium name="Genoscope - CEA"/>
            <person name="William W."/>
        </authorList>
    </citation>
    <scope>NUCLEOTIDE SEQUENCE</scope>
</reference>
<keyword evidence="3" id="KW-0067">ATP-binding</keyword>
<protein>
    <submittedName>
        <fullName evidence="4">Uncharacterized protein</fullName>
    </submittedName>
</protein>
<evidence type="ECO:0000313" key="4">
    <source>
        <dbReference type="EMBL" id="CAD8106528.1"/>
    </source>
</evidence>
<dbReference type="GO" id="GO:0006400">
    <property type="term" value="P:tRNA modification"/>
    <property type="evidence" value="ECO:0007669"/>
    <property type="project" value="TreeGrafter"/>
</dbReference>
<evidence type="ECO:0000256" key="1">
    <source>
        <dbReference type="ARBA" id="ARBA00022679"/>
    </source>
</evidence>
<proteinExistence type="predicted"/>
<evidence type="ECO:0000313" key="5">
    <source>
        <dbReference type="Proteomes" id="UP000688137"/>
    </source>
</evidence>
<dbReference type="OMA" id="YERCNEM"/>
<keyword evidence="1" id="KW-0808">Transferase</keyword>
<dbReference type="GO" id="GO:0005524">
    <property type="term" value="F:ATP binding"/>
    <property type="evidence" value="ECO:0007669"/>
    <property type="project" value="UniProtKB-KW"/>
</dbReference>
<dbReference type="Pfam" id="PF01715">
    <property type="entry name" value="IPPT"/>
    <property type="match status" value="1"/>
</dbReference>
<keyword evidence="2" id="KW-0547">Nucleotide-binding</keyword>
<dbReference type="InterPro" id="IPR039657">
    <property type="entry name" value="Dimethylallyltransferase"/>
</dbReference>
<evidence type="ECO:0000256" key="2">
    <source>
        <dbReference type="ARBA" id="ARBA00022741"/>
    </source>
</evidence>
<comment type="caution">
    <text evidence="4">The sequence shown here is derived from an EMBL/GenBank/DDBJ whole genome shotgun (WGS) entry which is preliminary data.</text>
</comment>
<name>A0A8S1PV64_PARPR</name>
<dbReference type="PANTHER" id="PTHR11088:SF60">
    <property type="entry name" value="TRNA DIMETHYLALLYLTRANSFERASE"/>
    <property type="match status" value="1"/>
</dbReference>
<keyword evidence="5" id="KW-1185">Reference proteome</keyword>
<gene>
    <name evidence="4" type="ORF">PPRIM_AZ9-3.1.T1310034</name>
</gene>
<dbReference type="EMBL" id="CAJJDM010000134">
    <property type="protein sequence ID" value="CAD8106528.1"/>
    <property type="molecule type" value="Genomic_DNA"/>
</dbReference>
<accession>A0A8S1PV64</accession>
<dbReference type="AlphaFoldDB" id="A0A8S1PV64"/>